<dbReference type="Gramene" id="PRQ26482">
    <property type="protein sequence ID" value="PRQ26482"/>
    <property type="gene ID" value="RchiOBHm_Chr6g0295101"/>
</dbReference>
<dbReference type="AlphaFoldDB" id="A0A2P6PX17"/>
<gene>
    <name evidence="1" type="ORF">RchiOBHm_Chr6g0295101</name>
</gene>
<dbReference type="EMBL" id="PDCK01000044">
    <property type="protein sequence ID" value="PRQ26482.1"/>
    <property type="molecule type" value="Genomic_DNA"/>
</dbReference>
<keyword evidence="2" id="KW-1185">Reference proteome</keyword>
<evidence type="ECO:0000313" key="2">
    <source>
        <dbReference type="Proteomes" id="UP000238479"/>
    </source>
</evidence>
<sequence>MSLISLYHYLLGCGLCPGLHTQCALSGLARRLSVIKWTNPPSGRMKQKVTRYDSMRKHGRKAVLFVMMLLSSRVIFPLCHRFVKVNRVTNRTLFANWCMLEYITYCNMGFRLYVPPLYSMVSLIKA</sequence>
<name>A0A2P6PX17_ROSCH</name>
<evidence type="ECO:0000313" key="1">
    <source>
        <dbReference type="EMBL" id="PRQ26482.1"/>
    </source>
</evidence>
<dbReference type="Proteomes" id="UP000238479">
    <property type="component" value="Chromosome 6"/>
</dbReference>
<comment type="caution">
    <text evidence="1">The sequence shown here is derived from an EMBL/GenBank/DDBJ whole genome shotgun (WGS) entry which is preliminary data.</text>
</comment>
<accession>A0A2P6PX17</accession>
<reference evidence="1 2" key="1">
    <citation type="journal article" date="2018" name="Nat. Genet.">
        <title>The Rosa genome provides new insights in the design of modern roses.</title>
        <authorList>
            <person name="Bendahmane M."/>
        </authorList>
    </citation>
    <scope>NUCLEOTIDE SEQUENCE [LARGE SCALE GENOMIC DNA]</scope>
    <source>
        <strain evidence="2">cv. Old Blush</strain>
    </source>
</reference>
<organism evidence="1 2">
    <name type="scientific">Rosa chinensis</name>
    <name type="common">China rose</name>
    <dbReference type="NCBI Taxonomy" id="74649"/>
    <lineage>
        <taxon>Eukaryota</taxon>
        <taxon>Viridiplantae</taxon>
        <taxon>Streptophyta</taxon>
        <taxon>Embryophyta</taxon>
        <taxon>Tracheophyta</taxon>
        <taxon>Spermatophyta</taxon>
        <taxon>Magnoliopsida</taxon>
        <taxon>eudicotyledons</taxon>
        <taxon>Gunneridae</taxon>
        <taxon>Pentapetalae</taxon>
        <taxon>rosids</taxon>
        <taxon>fabids</taxon>
        <taxon>Rosales</taxon>
        <taxon>Rosaceae</taxon>
        <taxon>Rosoideae</taxon>
        <taxon>Rosoideae incertae sedis</taxon>
        <taxon>Rosa</taxon>
    </lineage>
</organism>
<protein>
    <submittedName>
        <fullName evidence="1">Uncharacterized protein</fullName>
    </submittedName>
</protein>
<proteinExistence type="predicted"/>